<comment type="caution">
    <text evidence="1">The sequence shown here is derived from an EMBL/GenBank/DDBJ whole genome shotgun (WGS) entry which is preliminary data.</text>
</comment>
<proteinExistence type="predicted"/>
<sequence length="444" mass="51089">MQEWWLIYAVSWNSILLTFTAIFLSLYKHLTVRFRGIQSTIASLAATFLISNLLLITRIFPSEIPCWIVLWSLNLTLPIWLFGIFGKFFVFAFKYHQAHSRNQGSSGKASFLVFLSLKYTVAFKLTCLFTLFFIHGTIAGSMHIFIPHQAPLQNNCISGLGLIPVELALIYLSFGSPILIFTLWPAKDAYLLKLELYLLFLTATPILLLITLSTFLESIFTQVQPTILVLVFLFISALITLGVPSYDVLRSSLKKTPTNFALFQLMLNDPIQFLDFKDFTISDFTIENPLFYEEYSRFLSNHHRLANKPTLRNTHSFFPRFLKGYLSNLDHLKKPRAADDMEANLCLTKPVNNSPGCSRSALNDLTPRFSISSEEGRELKRLYDKFIVPGAEFQLNLLGSTVRKISVRFEDNNLELHMLDQVMEEVLDSMYRNSFVRFLKYQQR</sequence>
<evidence type="ECO:0000313" key="2">
    <source>
        <dbReference type="Proteomes" id="UP001165960"/>
    </source>
</evidence>
<evidence type="ECO:0000313" key="1">
    <source>
        <dbReference type="EMBL" id="KAJ9072088.1"/>
    </source>
</evidence>
<name>A0ACC2TBX9_9FUNG</name>
<dbReference type="Proteomes" id="UP001165960">
    <property type="component" value="Unassembled WGS sequence"/>
</dbReference>
<dbReference type="EMBL" id="QTSX02003056">
    <property type="protein sequence ID" value="KAJ9072088.1"/>
    <property type="molecule type" value="Genomic_DNA"/>
</dbReference>
<accession>A0ACC2TBX9</accession>
<organism evidence="1 2">
    <name type="scientific">Entomophthora muscae</name>
    <dbReference type="NCBI Taxonomy" id="34485"/>
    <lineage>
        <taxon>Eukaryota</taxon>
        <taxon>Fungi</taxon>
        <taxon>Fungi incertae sedis</taxon>
        <taxon>Zoopagomycota</taxon>
        <taxon>Entomophthoromycotina</taxon>
        <taxon>Entomophthoromycetes</taxon>
        <taxon>Entomophthorales</taxon>
        <taxon>Entomophthoraceae</taxon>
        <taxon>Entomophthora</taxon>
    </lineage>
</organism>
<keyword evidence="2" id="KW-1185">Reference proteome</keyword>
<gene>
    <name evidence="1" type="ORF">DSO57_1030828</name>
</gene>
<reference evidence="1" key="1">
    <citation type="submission" date="2022-04" db="EMBL/GenBank/DDBJ databases">
        <title>Genome of the entomopathogenic fungus Entomophthora muscae.</title>
        <authorList>
            <person name="Elya C."/>
            <person name="Lovett B.R."/>
            <person name="Lee E."/>
            <person name="Macias A.M."/>
            <person name="Hajek A.E."/>
            <person name="De Bivort B.L."/>
            <person name="Kasson M.T."/>
            <person name="De Fine Licht H.H."/>
            <person name="Stajich J.E."/>
        </authorList>
    </citation>
    <scope>NUCLEOTIDE SEQUENCE</scope>
    <source>
        <strain evidence="1">Berkeley</strain>
    </source>
</reference>
<protein>
    <submittedName>
        <fullName evidence="1">Uncharacterized protein</fullName>
    </submittedName>
</protein>